<keyword evidence="1" id="KW-0812">Transmembrane</keyword>
<keyword evidence="2" id="KW-0251">Elongation factor</keyword>
<protein>
    <submittedName>
        <fullName evidence="2">Transcription elongation factor GreAB</fullName>
    </submittedName>
</protein>
<proteinExistence type="predicted"/>
<keyword evidence="1" id="KW-1133">Transmembrane helix</keyword>
<sequence length="180" mass="21302">MRKTRIILIAMVIILIMAITYNTYSKDIEFENYNGVNLKIGIFGSTPKIKENQIEFISLDFDNEDIETEIKQYDAVFISEENLAKASNSQYLNLYKNSRKPFFFIKSTKSYMPFIIEEIGYNDIDWEDNNYITGILFEGKALRYWKYSPYNDIENSRNIEEVYSRVFNTIEECKNGVYVQ</sequence>
<keyword evidence="2" id="KW-0648">Protein biosynthesis</keyword>
<evidence type="ECO:0000256" key="1">
    <source>
        <dbReference type="SAM" id="Phobius"/>
    </source>
</evidence>
<gene>
    <name evidence="2" type="ORF">ISU02_02355</name>
</gene>
<evidence type="ECO:0000313" key="3">
    <source>
        <dbReference type="Proteomes" id="UP000614200"/>
    </source>
</evidence>
<dbReference type="GO" id="GO:0003746">
    <property type="term" value="F:translation elongation factor activity"/>
    <property type="evidence" value="ECO:0007669"/>
    <property type="project" value="UniProtKB-KW"/>
</dbReference>
<dbReference type="RefSeq" id="WP_194700167.1">
    <property type="nucleotide sequence ID" value="NZ_JADKNH010000001.1"/>
</dbReference>
<dbReference type="EMBL" id="JADKNH010000001">
    <property type="protein sequence ID" value="MBF4691938.1"/>
    <property type="molecule type" value="Genomic_DNA"/>
</dbReference>
<keyword evidence="1" id="KW-0472">Membrane</keyword>
<organism evidence="2 3">
    <name type="scientific">Fusibacter ferrireducens</name>
    <dbReference type="NCBI Taxonomy" id="2785058"/>
    <lineage>
        <taxon>Bacteria</taxon>
        <taxon>Bacillati</taxon>
        <taxon>Bacillota</taxon>
        <taxon>Clostridia</taxon>
        <taxon>Eubacteriales</taxon>
        <taxon>Eubacteriales Family XII. Incertae Sedis</taxon>
        <taxon>Fusibacter</taxon>
    </lineage>
</organism>
<comment type="caution">
    <text evidence="2">The sequence shown here is derived from an EMBL/GenBank/DDBJ whole genome shotgun (WGS) entry which is preliminary data.</text>
</comment>
<evidence type="ECO:0000313" key="2">
    <source>
        <dbReference type="EMBL" id="MBF4691938.1"/>
    </source>
</evidence>
<feature type="transmembrane region" description="Helical" evidence="1">
    <location>
        <begin position="7"/>
        <end position="24"/>
    </location>
</feature>
<name>A0ABR9ZP85_9FIRM</name>
<accession>A0ABR9ZP85</accession>
<reference evidence="2 3" key="1">
    <citation type="submission" date="2020-11" db="EMBL/GenBank/DDBJ databases">
        <title>Fusibacter basophilias sp. nov.</title>
        <authorList>
            <person name="Qiu D."/>
        </authorList>
    </citation>
    <scope>NUCLEOTIDE SEQUENCE [LARGE SCALE GENOMIC DNA]</scope>
    <source>
        <strain evidence="2 3">Q10-2</strain>
    </source>
</reference>
<keyword evidence="3" id="KW-1185">Reference proteome</keyword>
<dbReference type="Proteomes" id="UP000614200">
    <property type="component" value="Unassembled WGS sequence"/>
</dbReference>